<dbReference type="InterPro" id="IPR050377">
    <property type="entry name" value="Radical_SAM_PqqE_MftC-like"/>
</dbReference>
<dbReference type="GO" id="GO:0003824">
    <property type="term" value="F:catalytic activity"/>
    <property type="evidence" value="ECO:0007669"/>
    <property type="project" value="InterPro"/>
</dbReference>
<accession>A0A375GDM2</accession>
<protein>
    <submittedName>
        <fullName evidence="7">Predicted fe-s oxidoreductases oxidoreductase protein</fullName>
    </submittedName>
</protein>
<evidence type="ECO:0000256" key="5">
    <source>
        <dbReference type="ARBA" id="ARBA00023014"/>
    </source>
</evidence>
<dbReference type="PANTHER" id="PTHR11228">
    <property type="entry name" value="RADICAL SAM DOMAIN PROTEIN"/>
    <property type="match status" value="1"/>
</dbReference>
<dbReference type="CDD" id="cd01335">
    <property type="entry name" value="Radical_SAM"/>
    <property type="match status" value="1"/>
</dbReference>
<dbReference type="Pfam" id="PF04055">
    <property type="entry name" value="Radical_SAM"/>
    <property type="match status" value="1"/>
</dbReference>
<evidence type="ECO:0000313" key="7">
    <source>
        <dbReference type="EMBL" id="SPC18378.1"/>
    </source>
</evidence>
<keyword evidence="2" id="KW-0949">S-adenosyl-L-methionine</keyword>
<dbReference type="SUPFAM" id="SSF102114">
    <property type="entry name" value="Radical SAM enzymes"/>
    <property type="match status" value="1"/>
</dbReference>
<dbReference type="SFLD" id="SFLDG01067">
    <property type="entry name" value="SPASM/twitch_domain_containing"/>
    <property type="match status" value="1"/>
</dbReference>
<evidence type="ECO:0000256" key="1">
    <source>
        <dbReference type="ARBA" id="ARBA00001966"/>
    </source>
</evidence>
<dbReference type="Proteomes" id="UP000256862">
    <property type="component" value="Plasmid CO2235_mp"/>
</dbReference>
<dbReference type="EMBL" id="OGUS01000132">
    <property type="protein sequence ID" value="SPC18378.1"/>
    <property type="molecule type" value="Genomic_DNA"/>
</dbReference>
<dbReference type="SFLD" id="SFLDS00029">
    <property type="entry name" value="Radical_SAM"/>
    <property type="match status" value="1"/>
</dbReference>
<dbReference type="RefSeq" id="WP_232353395.1">
    <property type="nucleotide sequence ID" value="NZ_CP069809.1"/>
</dbReference>
<dbReference type="Gene3D" id="3.20.20.70">
    <property type="entry name" value="Aldolase class I"/>
    <property type="match status" value="1"/>
</dbReference>
<dbReference type="GeneID" id="303488054"/>
<keyword evidence="4" id="KW-0408">Iron</keyword>
<dbReference type="PANTHER" id="PTHR11228:SF7">
    <property type="entry name" value="PQQA PEPTIDE CYCLASE"/>
    <property type="match status" value="1"/>
</dbReference>
<comment type="cofactor">
    <cofactor evidence="1">
        <name>[4Fe-4S] cluster</name>
        <dbReference type="ChEBI" id="CHEBI:49883"/>
    </cofactor>
</comment>
<organism evidence="7">
    <name type="scientific">Cupriavidus oxalaticus</name>
    <dbReference type="NCBI Taxonomy" id="96344"/>
    <lineage>
        <taxon>Bacteria</taxon>
        <taxon>Pseudomonadati</taxon>
        <taxon>Pseudomonadota</taxon>
        <taxon>Betaproteobacteria</taxon>
        <taxon>Burkholderiales</taxon>
        <taxon>Burkholderiaceae</taxon>
        <taxon>Cupriavidus</taxon>
    </lineage>
</organism>
<reference evidence="7" key="1">
    <citation type="submission" date="2018-01" db="EMBL/GenBank/DDBJ databases">
        <authorList>
            <person name="Clerissi C."/>
        </authorList>
    </citation>
    <scope>NUCLEOTIDE SEQUENCE</scope>
    <source>
        <strain evidence="7">Cupriavidus oxalaticus LMG 2235</strain>
    </source>
</reference>
<gene>
    <name evidence="7" type="ORF">CO2235_MP10471</name>
</gene>
<proteinExistence type="predicted"/>
<evidence type="ECO:0000259" key="6">
    <source>
        <dbReference type="PROSITE" id="PS51918"/>
    </source>
</evidence>
<feature type="domain" description="Radical SAM core" evidence="6">
    <location>
        <begin position="61"/>
        <end position="286"/>
    </location>
</feature>
<dbReference type="PROSITE" id="PS51918">
    <property type="entry name" value="RADICAL_SAM"/>
    <property type="match status" value="1"/>
</dbReference>
<comment type="caution">
    <text evidence="7">The sequence shown here is derived from an EMBL/GenBank/DDBJ whole genome shotgun (WGS) entry which is preliminary data.</text>
</comment>
<keyword evidence="3" id="KW-0479">Metal-binding</keyword>
<sequence length="418" mass="47281">MQFFKADIDDGVIYVTKNPQTWMKVSKEKAIEIESFLAASDPILIRSLKRISKTSKLARKEHLALYPVVKLTNRCNLTCPHCYIEAPSSMRRGKFDLEYREVKNFIDYIIDVGSTMNQPPRTLQLFGGEPTINKDFERILGYARERGLLVRVSSNAVDTRKFQSKAFSELYKDGGVEWRISLDSHVQEVHDHFRPRSFDQVVSNVRYMASKGAFISIKAVVGPHNFSSLVGTIYFARELGATQFLYSPLSMTGSAARMKLLNKVTTRMITEKMVAAIEHDATLGIFLQSSPIARYLKLIYTRDAGILPRVQFHINHDGRVCPQDNLFEFPEYHFGDIVTGDYGFDKLCEYQALLEEPAVCEACPVSHYCPRADYADLVAGGLDSTKEFSVCSDIRDNVFYLMSLGQRGAALTRTILGQ</sequence>
<dbReference type="GO" id="GO:0051536">
    <property type="term" value="F:iron-sulfur cluster binding"/>
    <property type="evidence" value="ECO:0007669"/>
    <property type="project" value="UniProtKB-KW"/>
</dbReference>
<evidence type="ECO:0000256" key="4">
    <source>
        <dbReference type="ARBA" id="ARBA00023004"/>
    </source>
</evidence>
<dbReference type="GO" id="GO:0046872">
    <property type="term" value="F:metal ion binding"/>
    <property type="evidence" value="ECO:0007669"/>
    <property type="project" value="UniProtKB-KW"/>
</dbReference>
<evidence type="ECO:0000256" key="3">
    <source>
        <dbReference type="ARBA" id="ARBA00022723"/>
    </source>
</evidence>
<evidence type="ECO:0000256" key="2">
    <source>
        <dbReference type="ARBA" id="ARBA00022691"/>
    </source>
</evidence>
<dbReference type="InterPro" id="IPR013785">
    <property type="entry name" value="Aldolase_TIM"/>
</dbReference>
<dbReference type="InterPro" id="IPR007197">
    <property type="entry name" value="rSAM"/>
</dbReference>
<name>A0A375GDM2_9BURK</name>
<dbReference type="InterPro" id="IPR058240">
    <property type="entry name" value="rSAM_sf"/>
</dbReference>
<dbReference type="AlphaFoldDB" id="A0A375GDM2"/>
<keyword evidence="5" id="KW-0411">Iron-sulfur</keyword>